<dbReference type="AlphaFoldDB" id="A0A8S4S9Q0"/>
<dbReference type="OrthoDB" id="7490433at2759"/>
<name>A0A8S4S9Q0_9NEOP</name>
<proteinExistence type="predicted"/>
<protein>
    <submittedName>
        <fullName evidence="1">Jg6913 protein</fullName>
    </submittedName>
</protein>
<comment type="caution">
    <text evidence="1">The sequence shown here is derived from an EMBL/GenBank/DDBJ whole genome shotgun (WGS) entry which is preliminary data.</text>
</comment>
<accession>A0A8S4S9Q0</accession>
<dbReference type="Proteomes" id="UP000838756">
    <property type="component" value="Unassembled WGS sequence"/>
</dbReference>
<organism evidence="1 2">
    <name type="scientific">Pararge aegeria aegeria</name>
    <dbReference type="NCBI Taxonomy" id="348720"/>
    <lineage>
        <taxon>Eukaryota</taxon>
        <taxon>Metazoa</taxon>
        <taxon>Ecdysozoa</taxon>
        <taxon>Arthropoda</taxon>
        <taxon>Hexapoda</taxon>
        <taxon>Insecta</taxon>
        <taxon>Pterygota</taxon>
        <taxon>Neoptera</taxon>
        <taxon>Endopterygota</taxon>
        <taxon>Lepidoptera</taxon>
        <taxon>Glossata</taxon>
        <taxon>Ditrysia</taxon>
        <taxon>Papilionoidea</taxon>
        <taxon>Nymphalidae</taxon>
        <taxon>Satyrinae</taxon>
        <taxon>Satyrini</taxon>
        <taxon>Parargina</taxon>
        <taxon>Pararge</taxon>
    </lineage>
</organism>
<evidence type="ECO:0000313" key="2">
    <source>
        <dbReference type="Proteomes" id="UP000838756"/>
    </source>
</evidence>
<dbReference type="EMBL" id="CAKXAJ010026004">
    <property type="protein sequence ID" value="CAH2250222.1"/>
    <property type="molecule type" value="Genomic_DNA"/>
</dbReference>
<reference evidence="1" key="1">
    <citation type="submission" date="2022-03" db="EMBL/GenBank/DDBJ databases">
        <authorList>
            <person name="Lindestad O."/>
        </authorList>
    </citation>
    <scope>NUCLEOTIDE SEQUENCE</scope>
</reference>
<sequence length="189" mass="21717">MASLSLPRVLQLKKNSLDAEREQFEKFQKIFEYFGHIARRDGDNLEKIVVTGKVEGKRSRGRSLIRWLDQIHTALDTKVHIALHVAKSRVKWHKIVRKVKVEGVTTLSDEEHDVERYASRDGRSEYSCHHPLPPRWCQRRRFREYSSVDCAITAIYCDGDRSSPVNLSANRGDYGPTLLKALQSSSGLL</sequence>
<keyword evidence="2" id="KW-1185">Reference proteome</keyword>
<gene>
    <name evidence="1" type="primary">jg6913</name>
    <name evidence="1" type="ORF">PAEG_LOCUS22043</name>
</gene>
<evidence type="ECO:0000313" key="1">
    <source>
        <dbReference type="EMBL" id="CAH2250222.1"/>
    </source>
</evidence>